<organism evidence="1 2">
    <name type="scientific">Oesophagostomum dentatum</name>
    <name type="common">Nodular worm</name>
    <dbReference type="NCBI Taxonomy" id="61180"/>
    <lineage>
        <taxon>Eukaryota</taxon>
        <taxon>Metazoa</taxon>
        <taxon>Ecdysozoa</taxon>
        <taxon>Nematoda</taxon>
        <taxon>Chromadorea</taxon>
        <taxon>Rhabditida</taxon>
        <taxon>Rhabditina</taxon>
        <taxon>Rhabditomorpha</taxon>
        <taxon>Strongyloidea</taxon>
        <taxon>Strongylidae</taxon>
        <taxon>Oesophagostomum</taxon>
    </lineage>
</organism>
<keyword evidence="2" id="KW-1185">Reference proteome</keyword>
<evidence type="ECO:0000313" key="1">
    <source>
        <dbReference type="EMBL" id="KHJ76007.1"/>
    </source>
</evidence>
<dbReference type="Proteomes" id="UP000053660">
    <property type="component" value="Unassembled WGS sequence"/>
</dbReference>
<protein>
    <submittedName>
        <fullName evidence="1">Uncharacterized protein</fullName>
    </submittedName>
</protein>
<reference evidence="1 2" key="1">
    <citation type="submission" date="2014-03" db="EMBL/GenBank/DDBJ databases">
        <title>Draft genome of the hookworm Oesophagostomum dentatum.</title>
        <authorList>
            <person name="Mitreva M."/>
        </authorList>
    </citation>
    <scope>NUCLEOTIDE SEQUENCE [LARGE SCALE GENOMIC DNA]</scope>
    <source>
        <strain evidence="1 2">OD-Hann</strain>
    </source>
</reference>
<dbReference type="AlphaFoldDB" id="A0A0B1RXS9"/>
<gene>
    <name evidence="1" type="ORF">OESDEN_24374</name>
</gene>
<sequence length="55" mass="6177">MKTGRKSRSSVTRRMTKTAMIKKLVRQAKVSSVNITNGKITIRSSLRVRNPSSET</sequence>
<accession>A0A0B1RXS9</accession>
<proteinExistence type="predicted"/>
<name>A0A0B1RXS9_OESDE</name>
<evidence type="ECO:0000313" key="2">
    <source>
        <dbReference type="Proteomes" id="UP000053660"/>
    </source>
</evidence>
<dbReference type="EMBL" id="KN612184">
    <property type="protein sequence ID" value="KHJ76007.1"/>
    <property type="molecule type" value="Genomic_DNA"/>
</dbReference>